<dbReference type="RefSeq" id="WP_117504498.1">
    <property type="nucleotide sequence ID" value="NZ_QVEQ01000002.1"/>
</dbReference>
<dbReference type="EMBL" id="QVEQ01000002">
    <property type="protein sequence ID" value="RGB72501.1"/>
    <property type="molecule type" value="Genomic_DNA"/>
</dbReference>
<evidence type="ECO:0000256" key="5">
    <source>
        <dbReference type="ARBA" id="ARBA00022692"/>
    </source>
</evidence>
<dbReference type="Proteomes" id="UP000261140">
    <property type="component" value="Unassembled WGS sequence"/>
</dbReference>
<accession>A0A3E2TC57</accession>
<keyword evidence="3" id="KW-0813">Transport</keyword>
<feature type="transmembrane region" description="Helical" evidence="8">
    <location>
        <begin position="219"/>
        <end position="241"/>
    </location>
</feature>
<evidence type="ECO:0000256" key="3">
    <source>
        <dbReference type="ARBA" id="ARBA00022448"/>
    </source>
</evidence>
<evidence type="ECO:0000256" key="4">
    <source>
        <dbReference type="ARBA" id="ARBA00022475"/>
    </source>
</evidence>
<comment type="similarity">
    <text evidence="2">Belongs to the auxin efflux carrier (TC 2.A.69) family.</text>
</comment>
<feature type="transmembrane region" description="Helical" evidence="8">
    <location>
        <begin position="278"/>
        <end position="305"/>
    </location>
</feature>
<reference evidence="9 10" key="1">
    <citation type="submission" date="2018-08" db="EMBL/GenBank/DDBJ databases">
        <title>A genome reference for cultivated species of the human gut microbiota.</title>
        <authorList>
            <person name="Zou Y."/>
            <person name="Xue W."/>
            <person name="Luo G."/>
        </authorList>
    </citation>
    <scope>NUCLEOTIDE SEQUENCE [LARGE SCALE GENOMIC DNA]</scope>
    <source>
        <strain evidence="9 10">AF36-11AT</strain>
    </source>
</reference>
<evidence type="ECO:0000313" key="9">
    <source>
        <dbReference type="EMBL" id="RGB72501.1"/>
    </source>
</evidence>
<proteinExistence type="inferred from homology"/>
<keyword evidence="4" id="KW-1003">Cell membrane</keyword>
<evidence type="ECO:0000256" key="2">
    <source>
        <dbReference type="ARBA" id="ARBA00010145"/>
    </source>
</evidence>
<name>A0A3E2TC57_9FIRM</name>
<dbReference type="InterPro" id="IPR004776">
    <property type="entry name" value="Mem_transp_PIN-like"/>
</dbReference>
<evidence type="ECO:0000256" key="1">
    <source>
        <dbReference type="ARBA" id="ARBA00004651"/>
    </source>
</evidence>
<comment type="caution">
    <text evidence="9">The sequence shown here is derived from an EMBL/GenBank/DDBJ whole genome shotgun (WGS) entry which is preliminary data.</text>
</comment>
<dbReference type="GO" id="GO:0005886">
    <property type="term" value="C:plasma membrane"/>
    <property type="evidence" value="ECO:0007669"/>
    <property type="project" value="UniProtKB-SubCell"/>
</dbReference>
<evidence type="ECO:0000313" key="10">
    <source>
        <dbReference type="Proteomes" id="UP000261140"/>
    </source>
</evidence>
<feature type="transmembrane region" description="Helical" evidence="8">
    <location>
        <begin position="68"/>
        <end position="90"/>
    </location>
</feature>
<keyword evidence="6 8" id="KW-1133">Transmembrane helix</keyword>
<protein>
    <submittedName>
        <fullName evidence="9">Permease</fullName>
    </submittedName>
</protein>
<dbReference type="GO" id="GO:0055085">
    <property type="term" value="P:transmembrane transport"/>
    <property type="evidence" value="ECO:0007669"/>
    <property type="project" value="InterPro"/>
</dbReference>
<evidence type="ECO:0000256" key="6">
    <source>
        <dbReference type="ARBA" id="ARBA00022989"/>
    </source>
</evidence>
<dbReference type="PANTHER" id="PTHR36838:SF1">
    <property type="entry name" value="SLR1864 PROTEIN"/>
    <property type="match status" value="1"/>
</dbReference>
<dbReference type="InterPro" id="IPR038770">
    <property type="entry name" value="Na+/solute_symporter_sf"/>
</dbReference>
<organism evidence="9 10">
    <name type="scientific">Faecalibacterium prausnitzii</name>
    <dbReference type="NCBI Taxonomy" id="853"/>
    <lineage>
        <taxon>Bacteria</taxon>
        <taxon>Bacillati</taxon>
        <taxon>Bacillota</taxon>
        <taxon>Clostridia</taxon>
        <taxon>Eubacteriales</taxon>
        <taxon>Oscillospiraceae</taxon>
        <taxon>Faecalibacterium</taxon>
    </lineage>
</organism>
<keyword evidence="7 8" id="KW-0472">Membrane</keyword>
<feature type="transmembrane region" description="Helical" evidence="8">
    <location>
        <begin position="6"/>
        <end position="26"/>
    </location>
</feature>
<feature type="transmembrane region" description="Helical" evidence="8">
    <location>
        <begin position="161"/>
        <end position="182"/>
    </location>
</feature>
<keyword evidence="5 8" id="KW-0812">Transmembrane</keyword>
<feature type="transmembrane region" description="Helical" evidence="8">
    <location>
        <begin position="38"/>
        <end position="56"/>
    </location>
</feature>
<gene>
    <name evidence="9" type="ORF">DWZ89_02805</name>
</gene>
<sequence length="306" mass="32565">MTGVFGVVLGQILLMFLYLIIGYVLYRTGLITQEGSKALAHLLLYCVLPCVVLKSFCIEYSAKRAVELAVSIAAGAGVLLLSMAVSWLFFRKDPMAQIGVAFSNAGFMGLPLVTAVLGGEAVFYAAGFVALLNALQWTYGQAKLSGDKKYIQLGAVLKNPLVLSLLGGVVLYFCRIPVPQFLRTPMGAIAGMNAPLAMIVLGVYLARTDLKAIFTRPRLYALSAVRLVGIPLLTIACLMLLPAGWRQIGTVLIIVNAAPIGSNIAVYARRLGLDSSYAVQMVCLSTLLSLITLPVMLSLAAALGFA</sequence>
<dbReference type="PANTHER" id="PTHR36838">
    <property type="entry name" value="AUXIN EFFLUX CARRIER FAMILY PROTEIN"/>
    <property type="match status" value="1"/>
</dbReference>
<feature type="transmembrane region" description="Helical" evidence="8">
    <location>
        <begin position="188"/>
        <end position="207"/>
    </location>
</feature>
<dbReference type="Pfam" id="PF03547">
    <property type="entry name" value="Mem_trans"/>
    <property type="match status" value="2"/>
</dbReference>
<feature type="transmembrane region" description="Helical" evidence="8">
    <location>
        <begin position="247"/>
        <end position="266"/>
    </location>
</feature>
<evidence type="ECO:0000256" key="7">
    <source>
        <dbReference type="ARBA" id="ARBA00023136"/>
    </source>
</evidence>
<dbReference type="Gene3D" id="1.20.1530.20">
    <property type="match status" value="1"/>
</dbReference>
<comment type="subcellular location">
    <subcellularLocation>
        <location evidence="1">Cell membrane</location>
        <topology evidence="1">Multi-pass membrane protein</topology>
    </subcellularLocation>
</comment>
<evidence type="ECO:0000256" key="8">
    <source>
        <dbReference type="SAM" id="Phobius"/>
    </source>
</evidence>
<dbReference type="AlphaFoldDB" id="A0A3E2TC57"/>